<gene>
    <name evidence="2" type="ORF">F0562_028088</name>
</gene>
<organism evidence="2 3">
    <name type="scientific">Nyssa sinensis</name>
    <dbReference type="NCBI Taxonomy" id="561372"/>
    <lineage>
        <taxon>Eukaryota</taxon>
        <taxon>Viridiplantae</taxon>
        <taxon>Streptophyta</taxon>
        <taxon>Embryophyta</taxon>
        <taxon>Tracheophyta</taxon>
        <taxon>Spermatophyta</taxon>
        <taxon>Magnoliopsida</taxon>
        <taxon>eudicotyledons</taxon>
        <taxon>Gunneridae</taxon>
        <taxon>Pentapetalae</taxon>
        <taxon>asterids</taxon>
        <taxon>Cornales</taxon>
        <taxon>Nyssaceae</taxon>
        <taxon>Nyssa</taxon>
    </lineage>
</organism>
<evidence type="ECO:0000313" key="3">
    <source>
        <dbReference type="Proteomes" id="UP000325577"/>
    </source>
</evidence>
<name>A0A5J5B7S1_9ASTE</name>
<accession>A0A5J5B7S1</accession>
<sequence length="124" mass="13914">MEREQAAPSSWGCMEEGERGDRSVVTDPLCSAITALTSLATTAAPIPLRKRDELDMKVGSRVQCSVADLDLPRHLDRPLCNRLRLRKLVKYSCINQIFWGARNSSRLLKCGAEQLCERLKLKIS</sequence>
<feature type="region of interest" description="Disordered" evidence="1">
    <location>
        <begin position="1"/>
        <end position="21"/>
    </location>
</feature>
<dbReference type="EMBL" id="CM018038">
    <property type="protein sequence ID" value="KAA8538366.1"/>
    <property type="molecule type" value="Genomic_DNA"/>
</dbReference>
<evidence type="ECO:0000313" key="2">
    <source>
        <dbReference type="EMBL" id="KAA8538366.1"/>
    </source>
</evidence>
<dbReference type="Proteomes" id="UP000325577">
    <property type="component" value="Linkage Group LG15"/>
</dbReference>
<keyword evidence="3" id="KW-1185">Reference proteome</keyword>
<dbReference type="AlphaFoldDB" id="A0A5J5B7S1"/>
<protein>
    <submittedName>
        <fullName evidence="2">Uncharacterized protein</fullName>
    </submittedName>
</protein>
<proteinExistence type="predicted"/>
<evidence type="ECO:0000256" key="1">
    <source>
        <dbReference type="SAM" id="MobiDB-lite"/>
    </source>
</evidence>
<reference evidence="2 3" key="1">
    <citation type="submission" date="2019-09" db="EMBL/GenBank/DDBJ databases">
        <title>A chromosome-level genome assembly of the Chinese tupelo Nyssa sinensis.</title>
        <authorList>
            <person name="Yang X."/>
            <person name="Kang M."/>
            <person name="Yang Y."/>
            <person name="Xiong H."/>
            <person name="Wang M."/>
            <person name="Zhang Z."/>
            <person name="Wang Z."/>
            <person name="Wu H."/>
            <person name="Ma T."/>
            <person name="Liu J."/>
            <person name="Xi Z."/>
        </authorList>
    </citation>
    <scope>NUCLEOTIDE SEQUENCE [LARGE SCALE GENOMIC DNA]</scope>
    <source>
        <strain evidence="2">J267</strain>
        <tissue evidence="2">Leaf</tissue>
    </source>
</reference>